<protein>
    <recommendedName>
        <fullName evidence="1">Insertion element IS150 protein InsJ-like helix-turn-helix domain-containing protein</fullName>
    </recommendedName>
</protein>
<evidence type="ECO:0000313" key="3">
    <source>
        <dbReference type="Proteomes" id="UP000838749"/>
    </source>
</evidence>
<sequence>MAIKGQKFKTYSDEIKKEAIRLHVEERWTYRKITEHFEIHDQGRVKKWMKKYRELGEFGLLDQRGRRKEYIDQDRYVQKLKRENEMLKKCLEIWMQEVKHTNLASLRVPQKSMPSETYVNSLGSPEVDTTLS</sequence>
<dbReference type="Proteomes" id="UP000838749">
    <property type="component" value="Unassembled WGS sequence"/>
</dbReference>
<keyword evidence="3" id="KW-1185">Reference proteome</keyword>
<proteinExistence type="predicted"/>
<dbReference type="Pfam" id="PF13518">
    <property type="entry name" value="HTH_28"/>
    <property type="match status" value="1"/>
</dbReference>
<reference evidence="2" key="1">
    <citation type="submission" date="2021-12" db="EMBL/GenBank/DDBJ databases">
        <authorList>
            <person name="Criscuolo A."/>
        </authorList>
    </citation>
    <scope>NUCLEOTIDE SEQUENCE</scope>
    <source>
        <strain evidence="2">CIP111894</strain>
    </source>
</reference>
<dbReference type="InterPro" id="IPR009057">
    <property type="entry name" value="Homeodomain-like_sf"/>
</dbReference>
<gene>
    <name evidence="2" type="ORF">PAECIP111894_01240</name>
</gene>
<dbReference type="InterPro" id="IPR055247">
    <property type="entry name" value="InsJ-like_HTH"/>
</dbReference>
<feature type="domain" description="Insertion element IS150 protein InsJ-like helix-turn-helix" evidence="1">
    <location>
        <begin position="16"/>
        <end position="68"/>
    </location>
</feature>
<comment type="caution">
    <text evidence="2">The sequence shown here is derived from an EMBL/GenBank/DDBJ whole genome shotgun (WGS) entry which is preliminary data.</text>
</comment>
<dbReference type="RefSeq" id="WP_234532340.1">
    <property type="nucleotide sequence ID" value="NZ_CAKMAB010000005.1"/>
</dbReference>
<evidence type="ECO:0000259" key="1">
    <source>
        <dbReference type="Pfam" id="PF13518"/>
    </source>
</evidence>
<evidence type="ECO:0000313" key="2">
    <source>
        <dbReference type="EMBL" id="CAH1055090.1"/>
    </source>
</evidence>
<dbReference type="SUPFAM" id="SSF46689">
    <property type="entry name" value="Homeodomain-like"/>
    <property type="match status" value="1"/>
</dbReference>
<name>A0ABM9B9G2_9BACL</name>
<accession>A0ABM9B9G2</accession>
<organism evidence="2 3">
    <name type="scientific">Paenibacillus pseudetheri</name>
    <dbReference type="NCBI Taxonomy" id="2897682"/>
    <lineage>
        <taxon>Bacteria</taxon>
        <taxon>Bacillati</taxon>
        <taxon>Bacillota</taxon>
        <taxon>Bacilli</taxon>
        <taxon>Bacillales</taxon>
        <taxon>Paenibacillaceae</taxon>
        <taxon>Paenibacillus</taxon>
    </lineage>
</organism>
<dbReference type="EMBL" id="CAKMAB010000005">
    <property type="protein sequence ID" value="CAH1055090.1"/>
    <property type="molecule type" value="Genomic_DNA"/>
</dbReference>